<proteinExistence type="predicted"/>
<reference evidence="1 2" key="1">
    <citation type="journal article" date="2018" name="MBio">
        <title>Insights into the evolution of host association through the isolation and characterization of a novel human periodontal pathobiont, Desulfobulbus oralis.</title>
        <authorList>
            <person name="Cross K.L."/>
            <person name="Chirania P."/>
            <person name="Xiong W."/>
            <person name="Beall C.J."/>
            <person name="Elkins J.G."/>
            <person name="Giannone R.J."/>
            <person name="Griffen A.L."/>
            <person name="Guss A.M."/>
            <person name="Hettich R.L."/>
            <person name="Joshi S.S."/>
            <person name="Mokrzan E.M."/>
            <person name="Martin R.K."/>
            <person name="Zhulin I.B."/>
            <person name="Leys E.J."/>
            <person name="Podar M."/>
        </authorList>
    </citation>
    <scope>NUCLEOTIDE SEQUENCE [LARGE SCALE GENOMIC DNA]</scope>
    <source>
        <strain evidence="1 2">ORNL</strain>
    </source>
</reference>
<evidence type="ECO:0000313" key="2">
    <source>
        <dbReference type="Proteomes" id="UP000239867"/>
    </source>
</evidence>
<keyword evidence="2" id="KW-1185">Reference proteome</keyword>
<name>A0A2L1GPC2_9BACT</name>
<dbReference type="RefSeq" id="WP_017865499.1">
    <property type="nucleotide sequence ID" value="NZ_CP021255.1"/>
</dbReference>
<dbReference type="Proteomes" id="UP000239867">
    <property type="component" value="Chromosome"/>
</dbReference>
<dbReference type="AlphaFoldDB" id="A0A2L1GPC2"/>
<protein>
    <submittedName>
        <fullName evidence="1">Uncharacterized protein</fullName>
    </submittedName>
</protein>
<dbReference type="Gene3D" id="3.90.79.10">
    <property type="entry name" value="Nucleoside Triphosphate Pyrophosphohydrolase"/>
    <property type="match status" value="1"/>
</dbReference>
<dbReference type="KEGG" id="deo:CAY53_08610"/>
<evidence type="ECO:0000313" key="1">
    <source>
        <dbReference type="EMBL" id="AVD71519.1"/>
    </source>
</evidence>
<sequence>MKNEKVLSVELTRLRQSFDLSRQYWPIDVAVLNRLSYTYVDRSQAEADFSCKQLIPYALIFDQNGRICTYQRHGSELRLIGKLSAGIGGHVNDRDQGPTLYDRLLSGLRREMREEIGLSFRPSQITVLGMINEDESAVGRCHLGIVFKVHLDVCQKLSFSREIANPEWQRMEQLPLEHFELWSELAIHLAKQGGSV</sequence>
<dbReference type="EMBL" id="CP021255">
    <property type="protein sequence ID" value="AVD71519.1"/>
    <property type="molecule type" value="Genomic_DNA"/>
</dbReference>
<accession>A0A2L1GPC2</accession>
<dbReference type="OrthoDB" id="6398375at2"/>
<organism evidence="1 2">
    <name type="scientific">Desulfobulbus oralis</name>
    <dbReference type="NCBI Taxonomy" id="1986146"/>
    <lineage>
        <taxon>Bacteria</taxon>
        <taxon>Pseudomonadati</taxon>
        <taxon>Thermodesulfobacteriota</taxon>
        <taxon>Desulfobulbia</taxon>
        <taxon>Desulfobulbales</taxon>
        <taxon>Desulfobulbaceae</taxon>
        <taxon>Desulfobulbus</taxon>
    </lineage>
</organism>
<dbReference type="InterPro" id="IPR015797">
    <property type="entry name" value="NUDIX_hydrolase-like_dom_sf"/>
</dbReference>
<gene>
    <name evidence="1" type="ORF">CAY53_08610</name>
</gene>
<dbReference type="SUPFAM" id="SSF55811">
    <property type="entry name" value="Nudix"/>
    <property type="match status" value="1"/>
</dbReference>